<feature type="non-terminal residue" evidence="1">
    <location>
        <position position="1"/>
    </location>
</feature>
<evidence type="ECO:0000313" key="1">
    <source>
        <dbReference type="EMBL" id="CAG8528800.1"/>
    </source>
</evidence>
<dbReference type="Proteomes" id="UP000789920">
    <property type="component" value="Unassembled WGS sequence"/>
</dbReference>
<reference evidence="1" key="1">
    <citation type="submission" date="2021-06" db="EMBL/GenBank/DDBJ databases">
        <authorList>
            <person name="Kallberg Y."/>
            <person name="Tangrot J."/>
            <person name="Rosling A."/>
        </authorList>
    </citation>
    <scope>NUCLEOTIDE SEQUENCE</scope>
    <source>
        <strain evidence="1">MA461A</strain>
    </source>
</reference>
<protein>
    <submittedName>
        <fullName evidence="1">13863_t:CDS:1</fullName>
    </submittedName>
</protein>
<comment type="caution">
    <text evidence="1">The sequence shown here is derived from an EMBL/GenBank/DDBJ whole genome shotgun (WGS) entry which is preliminary data.</text>
</comment>
<dbReference type="EMBL" id="CAJVQC010003562">
    <property type="protein sequence ID" value="CAG8528800.1"/>
    <property type="molecule type" value="Genomic_DNA"/>
</dbReference>
<proteinExistence type="predicted"/>
<evidence type="ECO:0000313" key="2">
    <source>
        <dbReference type="Proteomes" id="UP000789920"/>
    </source>
</evidence>
<name>A0ACA9LIZ1_9GLOM</name>
<sequence length="58" mass="6429">VETKDIKRGYLRTTHNTDTTLMTTTIALAVVNNTTTSDPIQLITQQTTYVFITVAVIT</sequence>
<organism evidence="1 2">
    <name type="scientific">Racocetra persica</name>
    <dbReference type="NCBI Taxonomy" id="160502"/>
    <lineage>
        <taxon>Eukaryota</taxon>
        <taxon>Fungi</taxon>
        <taxon>Fungi incertae sedis</taxon>
        <taxon>Mucoromycota</taxon>
        <taxon>Glomeromycotina</taxon>
        <taxon>Glomeromycetes</taxon>
        <taxon>Diversisporales</taxon>
        <taxon>Gigasporaceae</taxon>
        <taxon>Racocetra</taxon>
    </lineage>
</organism>
<accession>A0ACA9LIZ1</accession>
<keyword evidence="2" id="KW-1185">Reference proteome</keyword>
<gene>
    <name evidence="1" type="ORF">RPERSI_LOCUS3042</name>
</gene>